<comment type="similarity">
    <text evidence="1">Belongs to the glycosyltransferase 2 family.</text>
</comment>
<keyword evidence="4" id="KW-1133">Transmembrane helix</keyword>
<dbReference type="AlphaFoldDB" id="A0AB39HQN3"/>
<evidence type="ECO:0000256" key="1">
    <source>
        <dbReference type="ARBA" id="ARBA00006739"/>
    </source>
</evidence>
<evidence type="ECO:0000256" key="4">
    <source>
        <dbReference type="SAM" id="Phobius"/>
    </source>
</evidence>
<proteinExistence type="inferred from homology"/>
<keyword evidence="2 5" id="KW-0328">Glycosyltransferase</keyword>
<feature type="transmembrane region" description="Helical" evidence="4">
    <location>
        <begin position="333"/>
        <end position="353"/>
    </location>
</feature>
<dbReference type="Pfam" id="PF13641">
    <property type="entry name" value="Glyco_tranf_2_3"/>
    <property type="match status" value="1"/>
</dbReference>
<dbReference type="SUPFAM" id="SSF53448">
    <property type="entry name" value="Nucleotide-diphospho-sugar transferases"/>
    <property type="match status" value="1"/>
</dbReference>
<protein>
    <submittedName>
        <fullName evidence="5">Glycosyltransferase family 2 protein</fullName>
        <ecNumber evidence="5">2.4.-.-</ecNumber>
    </submittedName>
</protein>
<evidence type="ECO:0000313" key="5">
    <source>
        <dbReference type="EMBL" id="XDK32585.1"/>
    </source>
</evidence>
<dbReference type="EMBL" id="CP162599">
    <property type="protein sequence ID" value="XDK32585.1"/>
    <property type="molecule type" value="Genomic_DNA"/>
</dbReference>
<accession>A0AB39HQN3</accession>
<feature type="transmembrane region" description="Helical" evidence="4">
    <location>
        <begin position="362"/>
        <end position="381"/>
    </location>
</feature>
<gene>
    <name evidence="5" type="ORF">AB4Y30_16495</name>
</gene>
<keyword evidence="4" id="KW-0812">Transmembrane</keyword>
<dbReference type="GO" id="GO:0016757">
    <property type="term" value="F:glycosyltransferase activity"/>
    <property type="evidence" value="ECO:0007669"/>
    <property type="project" value="UniProtKB-KW"/>
</dbReference>
<dbReference type="InterPro" id="IPR029044">
    <property type="entry name" value="Nucleotide-diphossugar_trans"/>
</dbReference>
<organism evidence="5">
    <name type="scientific">Ornithinibacillus sp. 4-3</name>
    <dbReference type="NCBI Taxonomy" id="3231488"/>
    <lineage>
        <taxon>Bacteria</taxon>
        <taxon>Bacillati</taxon>
        <taxon>Bacillota</taxon>
        <taxon>Bacilli</taxon>
        <taxon>Bacillales</taxon>
        <taxon>Bacillaceae</taxon>
        <taxon>Ornithinibacillus</taxon>
    </lineage>
</organism>
<dbReference type="PANTHER" id="PTHR43630">
    <property type="entry name" value="POLY-BETA-1,6-N-ACETYL-D-GLUCOSAMINE SYNTHASE"/>
    <property type="match status" value="1"/>
</dbReference>
<keyword evidence="3 5" id="KW-0808">Transferase</keyword>
<evidence type="ECO:0000256" key="3">
    <source>
        <dbReference type="ARBA" id="ARBA00022679"/>
    </source>
</evidence>
<dbReference type="EC" id="2.4.-.-" evidence="5"/>
<dbReference type="RefSeq" id="WP_368653273.1">
    <property type="nucleotide sequence ID" value="NZ_CP162599.1"/>
</dbReference>
<dbReference type="CDD" id="cd06423">
    <property type="entry name" value="CESA_like"/>
    <property type="match status" value="1"/>
</dbReference>
<dbReference type="Gene3D" id="3.90.550.10">
    <property type="entry name" value="Spore Coat Polysaccharide Biosynthesis Protein SpsA, Chain A"/>
    <property type="match status" value="1"/>
</dbReference>
<evidence type="ECO:0000256" key="2">
    <source>
        <dbReference type="ARBA" id="ARBA00022676"/>
    </source>
</evidence>
<feature type="transmembrane region" description="Helical" evidence="4">
    <location>
        <begin position="6"/>
        <end position="30"/>
    </location>
</feature>
<name>A0AB39HQN3_9BACI</name>
<sequence length="415" mass="47545">MMTYLLYVIMAFFWSLLLFYSVVTIGGVWFRARYKNPSKLKHYPSVAVLIPAHNEDVVIGDTMRAMANLKYKGKLDIYLLDDNSSDDTGKIVKEFSKIFSNIHYIPVPPGEPKGKSRVLNYGLSISESEYFVVYDADNQPEPDALEKLVETAETTENAAGAVGYVKTKNANTNFLTGMIALEFQVFQLLMQCGRWALFKLGSLAGTNMLLKRAVINEMGGYDVYALAEDAELTVRITASGYFLPVVPSSRTWEQEPEKLKTFIKQRTRWLTGNIYLLGKSLREFAHWKGRTFFLTLQHVLTYVVFILLLLVSHTFFILSIFGYDLPIIPAPLFFLWYMSYVVYTAQLISSIVVDETITLKNIIYTLIMYFTYAQIFVILLLRSLPMYIWSRITGKVIGWDKTKRFKAKVGENEEI</sequence>
<dbReference type="PANTHER" id="PTHR43630:SF1">
    <property type="entry name" value="POLY-BETA-1,6-N-ACETYL-D-GLUCOSAMINE SYNTHASE"/>
    <property type="match status" value="1"/>
</dbReference>
<feature type="transmembrane region" description="Helical" evidence="4">
    <location>
        <begin position="299"/>
        <end position="321"/>
    </location>
</feature>
<reference evidence="5" key="1">
    <citation type="submission" date="2024-07" db="EMBL/GenBank/DDBJ databases">
        <title>Halotolerant mesophilic bacterium Ornithinibacillus sp. 4-3, sp. nov., isolated from soil.</title>
        <authorList>
            <person name="Sidarenka A.V."/>
            <person name="Guliayeva D.E."/>
            <person name="Leanovich S.I."/>
            <person name="Hileuskaya K.S."/>
            <person name="Akhremchuk A.E."/>
            <person name="Sikolenko M.A."/>
            <person name="Valentovich L.N."/>
        </authorList>
    </citation>
    <scope>NUCLEOTIDE SEQUENCE</scope>
    <source>
        <strain evidence="5">4-3</strain>
    </source>
</reference>
<keyword evidence="4" id="KW-0472">Membrane</keyword>